<proteinExistence type="predicted"/>
<dbReference type="Pfam" id="PF13490">
    <property type="entry name" value="zf-HC2"/>
    <property type="match status" value="1"/>
</dbReference>
<dbReference type="InterPro" id="IPR041916">
    <property type="entry name" value="Anti_sigma_zinc_sf"/>
</dbReference>
<organism evidence="2 3">
    <name type="scientific">Methyloceanibacter caenitepidi</name>
    <dbReference type="NCBI Taxonomy" id="1384459"/>
    <lineage>
        <taxon>Bacteria</taxon>
        <taxon>Pseudomonadati</taxon>
        <taxon>Pseudomonadota</taxon>
        <taxon>Alphaproteobacteria</taxon>
        <taxon>Hyphomicrobiales</taxon>
        <taxon>Hyphomicrobiaceae</taxon>
        <taxon>Methyloceanibacter</taxon>
    </lineage>
</organism>
<dbReference type="KEGG" id="mcg:GL4_1403"/>
<evidence type="ECO:0000313" key="3">
    <source>
        <dbReference type="Proteomes" id="UP000031643"/>
    </source>
</evidence>
<reference evidence="2 3" key="1">
    <citation type="submission" date="2014-09" db="EMBL/GenBank/DDBJ databases">
        <title>Genome sequencing of Methyloceanibacter caenitepidi Gela4.</title>
        <authorList>
            <person name="Takeuchi M."/>
            <person name="Susumu S."/>
            <person name="Kamagata Y."/>
            <person name="Oshima K."/>
            <person name="Hattori M."/>
            <person name="Iwasaki W."/>
        </authorList>
    </citation>
    <scope>NUCLEOTIDE SEQUENCE [LARGE SCALE GENOMIC DNA]</scope>
    <source>
        <strain evidence="2 3">Gela4</strain>
    </source>
</reference>
<evidence type="ECO:0000259" key="1">
    <source>
        <dbReference type="Pfam" id="PF13490"/>
    </source>
</evidence>
<dbReference type="Proteomes" id="UP000031643">
    <property type="component" value="Chromosome"/>
</dbReference>
<feature type="domain" description="Putative zinc-finger" evidence="1">
    <location>
        <begin position="13"/>
        <end position="36"/>
    </location>
</feature>
<accession>A0A0A8K1U3</accession>
<sequence>MNEVRPLLTPSDDNIHAFLDGRLSAREAAAFAAHVAADPGLRRKVAALWLTNQMIRGLGQNILDEPVPDRLTDTLRSCAAAAGSSSKA</sequence>
<dbReference type="HOGENOM" id="CLU_2465452_0_0_5"/>
<dbReference type="STRING" id="1384459.GL4_1403"/>
<dbReference type="OrthoDB" id="9152892at2"/>
<dbReference type="InterPro" id="IPR027383">
    <property type="entry name" value="Znf_put"/>
</dbReference>
<name>A0A0A8K1U3_9HYPH</name>
<gene>
    <name evidence="2" type="ORF">GL4_1403</name>
</gene>
<keyword evidence="3" id="KW-1185">Reference proteome</keyword>
<evidence type="ECO:0000313" key="2">
    <source>
        <dbReference type="EMBL" id="BAQ16860.1"/>
    </source>
</evidence>
<dbReference type="Gene3D" id="1.10.10.1320">
    <property type="entry name" value="Anti-sigma factor, zinc-finger domain"/>
    <property type="match status" value="1"/>
</dbReference>
<protein>
    <recommendedName>
        <fullName evidence="1">Putative zinc-finger domain-containing protein</fullName>
    </recommendedName>
</protein>
<dbReference type="AlphaFoldDB" id="A0A0A8K1U3"/>
<dbReference type="EMBL" id="AP014648">
    <property type="protein sequence ID" value="BAQ16860.1"/>
    <property type="molecule type" value="Genomic_DNA"/>
</dbReference>